<accession>A0AAV7DBR4</accession>
<dbReference type="Proteomes" id="UP000824782">
    <property type="component" value="Unassembled WGS sequence"/>
</dbReference>
<keyword evidence="2" id="KW-1185">Reference proteome</keyword>
<evidence type="ECO:0000313" key="1">
    <source>
        <dbReference type="EMBL" id="KAG8594924.1"/>
    </source>
</evidence>
<sequence length="91" mass="10669">MTFSLCFCCIRCLSYLKDFAYSMGDIYYAFLKVDGELLMPWHALLTIVLQLKSLDYFSDYKTHPRFCHKKINFHQLKTPGSQIHNPAHLCS</sequence>
<organism evidence="1 2">
    <name type="scientific">Engystomops pustulosus</name>
    <name type="common">Tungara frog</name>
    <name type="synonym">Physalaemus pustulosus</name>
    <dbReference type="NCBI Taxonomy" id="76066"/>
    <lineage>
        <taxon>Eukaryota</taxon>
        <taxon>Metazoa</taxon>
        <taxon>Chordata</taxon>
        <taxon>Craniata</taxon>
        <taxon>Vertebrata</taxon>
        <taxon>Euteleostomi</taxon>
        <taxon>Amphibia</taxon>
        <taxon>Batrachia</taxon>
        <taxon>Anura</taxon>
        <taxon>Neobatrachia</taxon>
        <taxon>Hyloidea</taxon>
        <taxon>Leptodactylidae</taxon>
        <taxon>Leiuperinae</taxon>
        <taxon>Engystomops</taxon>
    </lineage>
</organism>
<proteinExistence type="predicted"/>
<comment type="caution">
    <text evidence="1">The sequence shown here is derived from an EMBL/GenBank/DDBJ whole genome shotgun (WGS) entry which is preliminary data.</text>
</comment>
<reference evidence="1" key="1">
    <citation type="thesis" date="2020" institute="ProQuest LLC" country="789 East Eisenhower Parkway, Ann Arbor, MI, USA">
        <title>Comparative Genomics and Chromosome Evolution.</title>
        <authorList>
            <person name="Mudd A.B."/>
        </authorList>
    </citation>
    <scope>NUCLEOTIDE SEQUENCE</scope>
    <source>
        <strain evidence="1">237g6f4</strain>
        <tissue evidence="1">Blood</tissue>
    </source>
</reference>
<dbReference type="AlphaFoldDB" id="A0AAV7DBR4"/>
<protein>
    <submittedName>
        <fullName evidence="1">Uncharacterized protein</fullName>
    </submittedName>
</protein>
<name>A0AAV7DBR4_ENGPU</name>
<gene>
    <name evidence="1" type="ORF">GDO81_001365</name>
</gene>
<evidence type="ECO:0000313" key="2">
    <source>
        <dbReference type="Proteomes" id="UP000824782"/>
    </source>
</evidence>
<dbReference type="EMBL" id="WNYA01000001">
    <property type="protein sequence ID" value="KAG8594924.1"/>
    <property type="molecule type" value="Genomic_DNA"/>
</dbReference>